<evidence type="ECO:0000313" key="3">
    <source>
        <dbReference type="Proteomes" id="UP000199503"/>
    </source>
</evidence>
<dbReference type="Proteomes" id="UP000199503">
    <property type="component" value="Unassembled WGS sequence"/>
</dbReference>
<sequence>MRPSFARPSRRALTQRAPGPAPARFRSASFLLRPLLCGAPHRASLPGSLALPFRLRSTSQLRLLPYSLVLSSPVRPALLPARPPALFHFAFPPAPPFRLPPARPASAPAAPTPTSAPPRLRQLLPQPVLPRPAAACPPRRGLPASPRPARPPCPAALPAPACPRRPVRAGLSRRLSLLRPLRLATPASACPAPVCPAPPRLATPRLACHTRPRHALPRCASPPRPPHLASPTSLHPPRLTHRASPTAPHPPRQLPSAPARLTSICGGRSVPLFVATHLPPRWSPVETRGACRALVGGVSGVGSRTAALPLGKAAGCGVGALEAALQGLGCCQ</sequence>
<organism evidence="2 3">
    <name type="scientific">Lentzea albida</name>
    <dbReference type="NCBI Taxonomy" id="65499"/>
    <lineage>
        <taxon>Bacteria</taxon>
        <taxon>Bacillati</taxon>
        <taxon>Actinomycetota</taxon>
        <taxon>Actinomycetes</taxon>
        <taxon>Pseudonocardiales</taxon>
        <taxon>Pseudonocardiaceae</taxon>
        <taxon>Lentzea</taxon>
    </lineage>
</organism>
<dbReference type="AlphaFoldDB" id="A0A1H9WNB3"/>
<keyword evidence="3" id="KW-1185">Reference proteome</keyword>
<accession>A0A1H9WNB3</accession>
<feature type="region of interest" description="Disordered" evidence="1">
    <location>
        <begin position="1"/>
        <end position="22"/>
    </location>
</feature>
<dbReference type="EMBL" id="FOFV01000023">
    <property type="protein sequence ID" value="SES35390.1"/>
    <property type="molecule type" value="Genomic_DNA"/>
</dbReference>
<reference evidence="3" key="1">
    <citation type="submission" date="2016-10" db="EMBL/GenBank/DDBJ databases">
        <authorList>
            <person name="Varghese N."/>
            <person name="Submissions S."/>
        </authorList>
    </citation>
    <scope>NUCLEOTIDE SEQUENCE [LARGE SCALE GENOMIC DNA]</scope>
    <source>
        <strain evidence="3">DSM 44437</strain>
    </source>
</reference>
<evidence type="ECO:0000313" key="2">
    <source>
        <dbReference type="EMBL" id="SES35390.1"/>
    </source>
</evidence>
<feature type="region of interest" description="Disordered" evidence="1">
    <location>
        <begin position="100"/>
        <end position="121"/>
    </location>
</feature>
<name>A0A1H9WNB3_9PSEU</name>
<feature type="region of interest" description="Disordered" evidence="1">
    <location>
        <begin position="217"/>
        <end position="256"/>
    </location>
</feature>
<protein>
    <submittedName>
        <fullName evidence="2">Uncharacterized protein</fullName>
    </submittedName>
</protein>
<dbReference type="STRING" id="65499.SAMN04488000_123102"/>
<gene>
    <name evidence="2" type="ORF">SAMN04488000_123102</name>
</gene>
<evidence type="ECO:0000256" key="1">
    <source>
        <dbReference type="SAM" id="MobiDB-lite"/>
    </source>
</evidence>
<proteinExistence type="predicted"/>